<dbReference type="GO" id="GO:0019948">
    <property type="term" value="F:SUMO activating enzyme activity"/>
    <property type="evidence" value="ECO:0007669"/>
    <property type="project" value="TreeGrafter"/>
</dbReference>
<evidence type="ECO:0000313" key="4">
    <source>
        <dbReference type="EMBL" id="CAF9919424.1"/>
    </source>
</evidence>
<dbReference type="Pfam" id="PF00899">
    <property type="entry name" value="ThiF"/>
    <property type="match status" value="1"/>
</dbReference>
<keyword evidence="2" id="KW-1133">Transmembrane helix</keyword>
<keyword evidence="2" id="KW-0472">Membrane</keyword>
<dbReference type="OrthoDB" id="1708823at2759"/>
<evidence type="ECO:0000256" key="1">
    <source>
        <dbReference type="SAM" id="MobiDB-lite"/>
    </source>
</evidence>
<feature type="compositionally biased region" description="Polar residues" evidence="1">
    <location>
        <begin position="1"/>
        <end position="12"/>
    </location>
</feature>
<dbReference type="EMBL" id="CAJPDQ010000014">
    <property type="protein sequence ID" value="CAF9919424.1"/>
    <property type="molecule type" value="Genomic_DNA"/>
</dbReference>
<dbReference type="Proteomes" id="UP000664169">
    <property type="component" value="Unassembled WGS sequence"/>
</dbReference>
<gene>
    <name evidence="4" type="ORF">GOMPHAMPRED_001810</name>
</gene>
<reference evidence="4" key="1">
    <citation type="submission" date="2021-03" db="EMBL/GenBank/DDBJ databases">
        <authorList>
            <person name="Tagirdzhanova G."/>
        </authorList>
    </citation>
    <scope>NUCLEOTIDE SEQUENCE</scope>
</reference>
<dbReference type="InterPro" id="IPR045886">
    <property type="entry name" value="ThiF/MoeB/HesA"/>
</dbReference>
<dbReference type="GO" id="GO:0016925">
    <property type="term" value="P:protein sumoylation"/>
    <property type="evidence" value="ECO:0007669"/>
    <property type="project" value="TreeGrafter"/>
</dbReference>
<evidence type="ECO:0000313" key="5">
    <source>
        <dbReference type="Proteomes" id="UP000664169"/>
    </source>
</evidence>
<name>A0A8H3F9D7_9LECA</name>
<feature type="transmembrane region" description="Helical" evidence="2">
    <location>
        <begin position="128"/>
        <end position="152"/>
    </location>
</feature>
<dbReference type="AlphaFoldDB" id="A0A8H3F9D7"/>
<organism evidence="4 5">
    <name type="scientific">Gomphillus americanus</name>
    <dbReference type="NCBI Taxonomy" id="1940652"/>
    <lineage>
        <taxon>Eukaryota</taxon>
        <taxon>Fungi</taxon>
        <taxon>Dikarya</taxon>
        <taxon>Ascomycota</taxon>
        <taxon>Pezizomycotina</taxon>
        <taxon>Lecanoromycetes</taxon>
        <taxon>OSLEUM clade</taxon>
        <taxon>Ostropomycetidae</taxon>
        <taxon>Ostropales</taxon>
        <taxon>Graphidaceae</taxon>
        <taxon>Gomphilloideae</taxon>
        <taxon>Gomphillus</taxon>
    </lineage>
</organism>
<dbReference type="GO" id="GO:0005737">
    <property type="term" value="C:cytoplasm"/>
    <property type="evidence" value="ECO:0007669"/>
    <property type="project" value="TreeGrafter"/>
</dbReference>
<accession>A0A8H3F9D7</accession>
<dbReference type="GO" id="GO:0031510">
    <property type="term" value="C:SUMO activating enzyme complex"/>
    <property type="evidence" value="ECO:0007669"/>
    <property type="project" value="TreeGrafter"/>
</dbReference>
<dbReference type="InterPro" id="IPR035985">
    <property type="entry name" value="Ubiquitin-activating_enz"/>
</dbReference>
<evidence type="ECO:0000259" key="3">
    <source>
        <dbReference type="Pfam" id="PF00899"/>
    </source>
</evidence>
<keyword evidence="2" id="KW-0812">Transmembrane</keyword>
<protein>
    <recommendedName>
        <fullName evidence="3">THIF-type NAD/FAD binding fold domain-containing protein</fullName>
    </recommendedName>
</protein>
<dbReference type="PANTHER" id="PTHR10953:SF162">
    <property type="entry name" value="SUMO-ACTIVATING ENZYME SUBUNIT 1"/>
    <property type="match status" value="1"/>
</dbReference>
<sequence>MAAMTNTSNGMPNGTPDAGSSIHDPQHQAVISADEIALYDRQIRLWGVQAQERLRMADVLLIGMRGLGNEIAKNLILAGINSLTMVDDDLITEEDTGCQFLISLEHIGQIRSTACLAAAKALNPRVKIFSLTLASLLAQPVIFGTYTMVIATDLTLSLLTQINIACRLHARPFYASSTFGMYGFIFADLIQHTYSIKREKSNISTTLGPESATRSILSASTEPRNSEGKLLETVFKSEVYCPINLANTSPLPAFHLSTRRRKFAVSPILSCIRALWDYQSRTANLSPTHTPADLLLFTTLAKEKHSELQLPPETLRADTLKSFCQNLSGAELSPVCAFLGGQVAQDVINVLGAREQPIQNFVVFDGEEIKGVTYCLWTDMQAAMQEAVSSSSSAQVEAVTAVGGSEENEVVLADSSLQVGMPASGRSGMVVPV</sequence>
<dbReference type="Gene3D" id="3.40.50.720">
    <property type="entry name" value="NAD(P)-binding Rossmann-like Domain"/>
    <property type="match status" value="1"/>
</dbReference>
<feature type="region of interest" description="Disordered" evidence="1">
    <location>
        <begin position="1"/>
        <end position="23"/>
    </location>
</feature>
<feature type="domain" description="THIF-type NAD/FAD binding fold" evidence="3">
    <location>
        <begin position="39"/>
        <end position="370"/>
    </location>
</feature>
<dbReference type="InterPro" id="IPR000594">
    <property type="entry name" value="ThiF_NAD_FAD-bd"/>
</dbReference>
<dbReference type="PANTHER" id="PTHR10953">
    <property type="entry name" value="UBIQUITIN-ACTIVATING ENZYME E1"/>
    <property type="match status" value="1"/>
</dbReference>
<dbReference type="SUPFAM" id="SSF69572">
    <property type="entry name" value="Activating enzymes of the ubiquitin-like proteins"/>
    <property type="match status" value="1"/>
</dbReference>
<evidence type="ECO:0000256" key="2">
    <source>
        <dbReference type="SAM" id="Phobius"/>
    </source>
</evidence>
<proteinExistence type="predicted"/>
<keyword evidence="5" id="KW-1185">Reference proteome</keyword>
<comment type="caution">
    <text evidence="4">The sequence shown here is derived from an EMBL/GenBank/DDBJ whole genome shotgun (WGS) entry which is preliminary data.</text>
</comment>